<evidence type="ECO:0000313" key="2">
    <source>
        <dbReference type="EMBL" id="KAK8584272.1"/>
    </source>
</evidence>
<dbReference type="EMBL" id="JBBPBM010000005">
    <property type="protein sequence ID" value="KAK8584272.1"/>
    <property type="molecule type" value="Genomic_DNA"/>
</dbReference>
<feature type="compositionally biased region" description="Polar residues" evidence="1">
    <location>
        <begin position="10"/>
        <end position="21"/>
    </location>
</feature>
<proteinExistence type="predicted"/>
<evidence type="ECO:0000256" key="1">
    <source>
        <dbReference type="SAM" id="MobiDB-lite"/>
    </source>
</evidence>
<sequence>MESLKLAGESSVNTSDASSSPLAAVGLVGRPPDELGKGVQSALASVSLESQIRDETMLCEQGEFTKNSVEGVAIANNLQSVLEQPSADLYAKPSFCDMVMGLGNGAGFTSTIPELDVEDNCLTSEEEKSGDTIIDMNVVEPVEKFGIWMQVTSKRTRRNSTGQDDNTSLYAGTTGPNVIKGRYEVLRLQEGVPVMRSASSELRVRQRAKEHTVAPGKRSESHVMKAKQVLWKGSGSVSKGGNRPEKEISEIVPMVHVVKPPDRKENMDPNTVDVGEWARELSKKLSIPMPSENGDTRSVQLVETNAEADGPIGNDAGLEKIMNSS</sequence>
<name>A0ABR2FQX8_9ROSI</name>
<evidence type="ECO:0000313" key="3">
    <source>
        <dbReference type="Proteomes" id="UP001472677"/>
    </source>
</evidence>
<reference evidence="2 3" key="1">
    <citation type="journal article" date="2024" name="G3 (Bethesda)">
        <title>Genome assembly of Hibiscus sabdariffa L. provides insights into metabolisms of medicinal natural products.</title>
        <authorList>
            <person name="Kim T."/>
        </authorList>
    </citation>
    <scope>NUCLEOTIDE SEQUENCE [LARGE SCALE GENOMIC DNA]</scope>
    <source>
        <strain evidence="2">TK-2024</strain>
        <tissue evidence="2">Old leaves</tissue>
    </source>
</reference>
<gene>
    <name evidence="2" type="ORF">V6N12_068518</name>
</gene>
<accession>A0ABR2FQX8</accession>
<protein>
    <submittedName>
        <fullName evidence="2">Uncharacterized protein</fullName>
    </submittedName>
</protein>
<feature type="region of interest" description="Disordered" evidence="1">
    <location>
        <begin position="306"/>
        <end position="325"/>
    </location>
</feature>
<feature type="region of interest" description="Disordered" evidence="1">
    <location>
        <begin position="1"/>
        <end position="25"/>
    </location>
</feature>
<comment type="caution">
    <text evidence="2">The sequence shown here is derived from an EMBL/GenBank/DDBJ whole genome shotgun (WGS) entry which is preliminary data.</text>
</comment>
<keyword evidence="3" id="KW-1185">Reference proteome</keyword>
<organism evidence="2 3">
    <name type="scientific">Hibiscus sabdariffa</name>
    <name type="common">roselle</name>
    <dbReference type="NCBI Taxonomy" id="183260"/>
    <lineage>
        <taxon>Eukaryota</taxon>
        <taxon>Viridiplantae</taxon>
        <taxon>Streptophyta</taxon>
        <taxon>Embryophyta</taxon>
        <taxon>Tracheophyta</taxon>
        <taxon>Spermatophyta</taxon>
        <taxon>Magnoliopsida</taxon>
        <taxon>eudicotyledons</taxon>
        <taxon>Gunneridae</taxon>
        <taxon>Pentapetalae</taxon>
        <taxon>rosids</taxon>
        <taxon>malvids</taxon>
        <taxon>Malvales</taxon>
        <taxon>Malvaceae</taxon>
        <taxon>Malvoideae</taxon>
        <taxon>Hibiscus</taxon>
    </lineage>
</organism>
<dbReference type="Proteomes" id="UP001472677">
    <property type="component" value="Unassembled WGS sequence"/>
</dbReference>